<keyword evidence="5" id="KW-0418">Kinase</keyword>
<dbReference type="GO" id="GO:0005737">
    <property type="term" value="C:cytoplasm"/>
    <property type="evidence" value="ECO:0007669"/>
    <property type="project" value="TreeGrafter"/>
</dbReference>
<name>A0A4R5LRK9_9GAMM</name>
<dbReference type="NCBIfam" id="TIGR01251">
    <property type="entry name" value="ribP_PPkin"/>
    <property type="match status" value="1"/>
</dbReference>
<organism evidence="5 6">
    <name type="scientific">Seongchinamella unica</name>
    <dbReference type="NCBI Taxonomy" id="2547392"/>
    <lineage>
        <taxon>Bacteria</taxon>
        <taxon>Pseudomonadati</taxon>
        <taxon>Pseudomonadota</taxon>
        <taxon>Gammaproteobacteria</taxon>
        <taxon>Cellvibrionales</taxon>
        <taxon>Halieaceae</taxon>
        <taxon>Seongchinamella</taxon>
    </lineage>
</organism>
<reference evidence="5 6" key="1">
    <citation type="submission" date="2019-03" db="EMBL/GenBank/DDBJ databases">
        <title>Seongchinamella monodicae gen. nov., sp. nov., a novel member of the Gammaproteobacteria isolated from a tidal mudflat of beach.</title>
        <authorList>
            <person name="Yang H.G."/>
            <person name="Kang J.W."/>
            <person name="Lee S.D."/>
        </authorList>
    </citation>
    <scope>NUCLEOTIDE SEQUENCE [LARGE SCALE GENOMIC DNA]</scope>
    <source>
        <strain evidence="5 6">GH4-78</strain>
    </source>
</reference>
<dbReference type="NCBIfam" id="NF005537">
    <property type="entry name" value="PRK07199.1"/>
    <property type="match status" value="1"/>
</dbReference>
<gene>
    <name evidence="5" type="primary">prs</name>
    <name evidence="5" type="ORF">E2F43_07330</name>
</gene>
<dbReference type="Gene3D" id="3.40.50.2020">
    <property type="match status" value="2"/>
</dbReference>
<proteinExistence type="inferred from homology"/>
<dbReference type="GO" id="GO:0016301">
    <property type="term" value="F:kinase activity"/>
    <property type="evidence" value="ECO:0007669"/>
    <property type="project" value="UniProtKB-KW"/>
</dbReference>
<sequence>MLVLGFTDSNKQATELAAALGVPHAGIEVHRFPDGESRVCLPPQLPEHVVLFRSLHYPNEKLLELMLATESARTLGAREVTLVAPYLCYMRQDKAFHPGEAVSQRIVGRFLADLFDTLVTVDPHLHRVHDLAQAVPVKRAFALSAAPAMGQFLTGRKAEALLVGPDQESEQWVSTVARGAGLAYAVASKTRHGDREVDVRLPPRDYTDLHAVLVDDMASTGRTLAAAARALLDAGAARVDVLVTHALFVGDALEVLRAAGISEVWSSDSIPHASNAFALAADLARSIAPGRGETVFP</sequence>
<keyword evidence="6" id="KW-1185">Reference proteome</keyword>
<feature type="domain" description="Ribose-phosphate pyrophosphokinase N-terminal" evidence="4">
    <location>
        <begin position="3"/>
        <end position="111"/>
    </location>
</feature>
<dbReference type="Proteomes" id="UP000295554">
    <property type="component" value="Unassembled WGS sequence"/>
</dbReference>
<dbReference type="EC" id="2.7.6.1" evidence="5"/>
<dbReference type="AlphaFoldDB" id="A0A4R5LRK9"/>
<keyword evidence="5" id="KW-0808">Transferase</keyword>
<dbReference type="RefSeq" id="WP_133211238.1">
    <property type="nucleotide sequence ID" value="NZ_SMSE01000002.1"/>
</dbReference>
<dbReference type="InterPro" id="IPR005946">
    <property type="entry name" value="Rib-P_diPkinase"/>
</dbReference>
<evidence type="ECO:0000256" key="1">
    <source>
        <dbReference type="ARBA" id="ARBA00022727"/>
    </source>
</evidence>
<feature type="domain" description="Phosphoribosyltransferase" evidence="3">
    <location>
        <begin position="159"/>
        <end position="245"/>
    </location>
</feature>
<keyword evidence="1 2" id="KW-0545">Nucleotide biosynthesis</keyword>
<dbReference type="EMBL" id="SMSE01000002">
    <property type="protein sequence ID" value="TDG13347.1"/>
    <property type="molecule type" value="Genomic_DNA"/>
</dbReference>
<dbReference type="GO" id="GO:0006015">
    <property type="term" value="P:5-phosphoribose 1-diphosphate biosynthetic process"/>
    <property type="evidence" value="ECO:0007669"/>
    <property type="project" value="TreeGrafter"/>
</dbReference>
<dbReference type="GO" id="GO:0004749">
    <property type="term" value="F:ribose phosphate diphosphokinase activity"/>
    <property type="evidence" value="ECO:0007669"/>
    <property type="project" value="UniProtKB-EC"/>
</dbReference>
<evidence type="ECO:0000256" key="2">
    <source>
        <dbReference type="RuleBase" id="RU004324"/>
    </source>
</evidence>
<evidence type="ECO:0000259" key="4">
    <source>
        <dbReference type="Pfam" id="PF13793"/>
    </source>
</evidence>
<dbReference type="SUPFAM" id="SSF53271">
    <property type="entry name" value="PRTase-like"/>
    <property type="match status" value="2"/>
</dbReference>
<dbReference type="PANTHER" id="PTHR10210">
    <property type="entry name" value="RIBOSE-PHOSPHATE DIPHOSPHOKINASE FAMILY MEMBER"/>
    <property type="match status" value="1"/>
</dbReference>
<dbReference type="InterPro" id="IPR029057">
    <property type="entry name" value="PRTase-like"/>
</dbReference>
<evidence type="ECO:0000313" key="5">
    <source>
        <dbReference type="EMBL" id="TDG13347.1"/>
    </source>
</evidence>
<comment type="caution">
    <text evidence="5">The sequence shown here is derived from an EMBL/GenBank/DDBJ whole genome shotgun (WGS) entry which is preliminary data.</text>
</comment>
<dbReference type="GO" id="GO:0000287">
    <property type="term" value="F:magnesium ion binding"/>
    <property type="evidence" value="ECO:0007669"/>
    <property type="project" value="InterPro"/>
</dbReference>
<dbReference type="PANTHER" id="PTHR10210:SF41">
    <property type="entry name" value="RIBOSE-PHOSPHATE PYROPHOSPHOKINASE 1, CHLOROPLASTIC"/>
    <property type="match status" value="1"/>
</dbReference>
<dbReference type="GO" id="GO:0006164">
    <property type="term" value="P:purine nucleotide biosynthetic process"/>
    <property type="evidence" value="ECO:0007669"/>
    <property type="project" value="TreeGrafter"/>
</dbReference>
<dbReference type="OrthoDB" id="324294at2"/>
<dbReference type="InterPro" id="IPR000836">
    <property type="entry name" value="PRTase_dom"/>
</dbReference>
<dbReference type="SMART" id="SM01400">
    <property type="entry name" value="Pribosyltran_N"/>
    <property type="match status" value="1"/>
</dbReference>
<accession>A0A4R5LRK9</accession>
<comment type="similarity">
    <text evidence="2">Belongs to the ribose-phosphate pyrophosphokinase family.</text>
</comment>
<dbReference type="InterPro" id="IPR029099">
    <property type="entry name" value="Pribosyltran_N"/>
</dbReference>
<dbReference type="GO" id="GO:0002189">
    <property type="term" value="C:ribose phosphate diphosphokinase complex"/>
    <property type="evidence" value="ECO:0007669"/>
    <property type="project" value="TreeGrafter"/>
</dbReference>
<dbReference type="CDD" id="cd06223">
    <property type="entry name" value="PRTases_typeI"/>
    <property type="match status" value="1"/>
</dbReference>
<protein>
    <submittedName>
        <fullName evidence="5">Ribose-phosphate diphosphokinase</fullName>
        <ecNumber evidence="5">2.7.6.1</ecNumber>
    </submittedName>
</protein>
<dbReference type="Pfam" id="PF00156">
    <property type="entry name" value="Pribosyltran"/>
    <property type="match status" value="1"/>
</dbReference>
<evidence type="ECO:0000313" key="6">
    <source>
        <dbReference type="Proteomes" id="UP000295554"/>
    </source>
</evidence>
<evidence type="ECO:0000259" key="3">
    <source>
        <dbReference type="Pfam" id="PF00156"/>
    </source>
</evidence>
<dbReference type="Pfam" id="PF13793">
    <property type="entry name" value="Pribosyltran_N"/>
    <property type="match status" value="1"/>
</dbReference>